<protein>
    <submittedName>
        <fullName evidence="1">Uncharacterized protein</fullName>
    </submittedName>
</protein>
<accession>A0AAD1ZP72</accession>
<keyword evidence="2" id="KW-1185">Reference proteome</keyword>
<dbReference type="InterPro" id="IPR027408">
    <property type="entry name" value="PNPase/RNase_PH_dom_sf"/>
</dbReference>
<dbReference type="Gene3D" id="3.30.230.70">
    <property type="entry name" value="GHMP Kinase, N-terminal domain"/>
    <property type="match status" value="1"/>
</dbReference>
<evidence type="ECO:0000313" key="2">
    <source>
        <dbReference type="Proteomes" id="UP000834106"/>
    </source>
</evidence>
<dbReference type="Proteomes" id="UP000834106">
    <property type="component" value="Chromosome 11"/>
</dbReference>
<reference evidence="1" key="1">
    <citation type="submission" date="2023-05" db="EMBL/GenBank/DDBJ databases">
        <authorList>
            <person name="Huff M."/>
        </authorList>
    </citation>
    <scope>NUCLEOTIDE SEQUENCE</scope>
</reference>
<sequence length="110" mass="12041">MQVKVGNIGCMMYAQVLRQVNFVGNTLGVQKDLVAFQLAGFRNCTFVYCEVSENKDLSSMLLKALEGAIILESFLKTTVDVFTLVLESVGSMLHLLVVELYGMVASVSIV</sequence>
<dbReference type="AlphaFoldDB" id="A0AAD1ZP72"/>
<name>A0AAD1ZP72_9LAMI</name>
<dbReference type="EMBL" id="OU503046">
    <property type="protein sequence ID" value="CAI9770820.1"/>
    <property type="molecule type" value="Genomic_DNA"/>
</dbReference>
<organism evidence="1 2">
    <name type="scientific">Fraxinus pennsylvanica</name>
    <dbReference type="NCBI Taxonomy" id="56036"/>
    <lineage>
        <taxon>Eukaryota</taxon>
        <taxon>Viridiplantae</taxon>
        <taxon>Streptophyta</taxon>
        <taxon>Embryophyta</taxon>
        <taxon>Tracheophyta</taxon>
        <taxon>Spermatophyta</taxon>
        <taxon>Magnoliopsida</taxon>
        <taxon>eudicotyledons</taxon>
        <taxon>Gunneridae</taxon>
        <taxon>Pentapetalae</taxon>
        <taxon>asterids</taxon>
        <taxon>lamiids</taxon>
        <taxon>Lamiales</taxon>
        <taxon>Oleaceae</taxon>
        <taxon>Oleeae</taxon>
        <taxon>Fraxinus</taxon>
    </lineage>
</organism>
<evidence type="ECO:0000313" key="1">
    <source>
        <dbReference type="EMBL" id="CAI9770820.1"/>
    </source>
</evidence>
<gene>
    <name evidence="1" type="ORF">FPE_LOCUS18250</name>
</gene>
<proteinExistence type="predicted"/>